<proteinExistence type="predicted"/>
<evidence type="ECO:0000313" key="2">
    <source>
        <dbReference type="Proteomes" id="UP000660745"/>
    </source>
</evidence>
<name>A0A918AER9_9ACTN</name>
<dbReference type="AlphaFoldDB" id="A0A918AER9"/>
<gene>
    <name evidence="1" type="ORF">GCM10012278_75820</name>
</gene>
<protein>
    <submittedName>
        <fullName evidence="1">Uncharacterized protein</fullName>
    </submittedName>
</protein>
<dbReference type="EMBL" id="BMNK01000018">
    <property type="protein sequence ID" value="GGP15541.1"/>
    <property type="molecule type" value="Genomic_DNA"/>
</dbReference>
<organism evidence="1 2">
    <name type="scientific">Nonomuraea glycinis</name>
    <dbReference type="NCBI Taxonomy" id="2047744"/>
    <lineage>
        <taxon>Bacteria</taxon>
        <taxon>Bacillati</taxon>
        <taxon>Actinomycetota</taxon>
        <taxon>Actinomycetes</taxon>
        <taxon>Streptosporangiales</taxon>
        <taxon>Streptosporangiaceae</taxon>
        <taxon>Nonomuraea</taxon>
    </lineage>
</organism>
<accession>A0A918AER9</accession>
<reference evidence="1" key="1">
    <citation type="journal article" date="2014" name="Int. J. Syst. Evol. Microbiol.">
        <title>Complete genome sequence of Corynebacterium casei LMG S-19264T (=DSM 44701T), isolated from a smear-ripened cheese.</title>
        <authorList>
            <consortium name="US DOE Joint Genome Institute (JGI-PGF)"/>
            <person name="Walter F."/>
            <person name="Albersmeier A."/>
            <person name="Kalinowski J."/>
            <person name="Ruckert C."/>
        </authorList>
    </citation>
    <scope>NUCLEOTIDE SEQUENCE</scope>
    <source>
        <strain evidence="1">CGMCC 4.7430</strain>
    </source>
</reference>
<keyword evidence="2" id="KW-1185">Reference proteome</keyword>
<comment type="caution">
    <text evidence="1">The sequence shown here is derived from an EMBL/GenBank/DDBJ whole genome shotgun (WGS) entry which is preliminary data.</text>
</comment>
<evidence type="ECO:0000313" key="1">
    <source>
        <dbReference type="EMBL" id="GGP15541.1"/>
    </source>
</evidence>
<sequence length="195" mass="21221">MSDVLDEAREEGPLGQPRFSSAVAATVACVPVSAGQRRTGSPLLAFRLERGSTGFRHSSDSPLPETDPRACRAAWYAAARAACGQVGTFAEQQYPQNFHSATINDRDGVHVALFHAQYPLIAFVDDRCYWYTDGFQDPPAWAAPLNDFGFTVLSASLLMSPLAEADTAALSAAEWRQIKHWQPGTLGATLFNSWD</sequence>
<dbReference type="Proteomes" id="UP000660745">
    <property type="component" value="Unassembled WGS sequence"/>
</dbReference>
<reference evidence="1" key="2">
    <citation type="submission" date="2020-09" db="EMBL/GenBank/DDBJ databases">
        <authorList>
            <person name="Sun Q."/>
            <person name="Zhou Y."/>
        </authorList>
    </citation>
    <scope>NUCLEOTIDE SEQUENCE</scope>
    <source>
        <strain evidence="1">CGMCC 4.7430</strain>
    </source>
</reference>